<accession>A0A4R6LQG3</accession>
<organism evidence="2 3">
    <name type="scientific">Enemella evansiae</name>
    <dbReference type="NCBI Taxonomy" id="2016499"/>
    <lineage>
        <taxon>Bacteria</taxon>
        <taxon>Bacillati</taxon>
        <taxon>Actinomycetota</taxon>
        <taxon>Actinomycetes</taxon>
        <taxon>Propionibacteriales</taxon>
        <taxon>Propionibacteriaceae</taxon>
        <taxon>Enemella</taxon>
    </lineage>
</organism>
<comment type="caution">
    <text evidence="2">The sequence shown here is derived from an EMBL/GenBank/DDBJ whole genome shotgun (WGS) entry which is preliminary data.</text>
</comment>
<keyword evidence="3" id="KW-1185">Reference proteome</keyword>
<name>A0A255GSK6_9ACTN</name>
<feature type="transmembrane region" description="Helical" evidence="1">
    <location>
        <begin position="46"/>
        <end position="66"/>
    </location>
</feature>
<evidence type="ECO:0000256" key="1">
    <source>
        <dbReference type="SAM" id="Phobius"/>
    </source>
</evidence>
<accession>A0A255GSK6</accession>
<dbReference type="EMBL" id="NMVO01000001">
    <property type="protein sequence ID" value="OYO17626.1"/>
    <property type="molecule type" value="Genomic_DNA"/>
</dbReference>
<proteinExistence type="predicted"/>
<dbReference type="AlphaFoldDB" id="A0A255GSK6"/>
<evidence type="ECO:0000313" key="3">
    <source>
        <dbReference type="Proteomes" id="UP000215896"/>
    </source>
</evidence>
<evidence type="ECO:0000313" key="2">
    <source>
        <dbReference type="EMBL" id="OYO17626.1"/>
    </source>
</evidence>
<protein>
    <submittedName>
        <fullName evidence="2">Uncharacterized protein</fullName>
    </submittedName>
</protein>
<feature type="transmembrane region" description="Helical" evidence="1">
    <location>
        <begin position="86"/>
        <end position="103"/>
    </location>
</feature>
<feature type="transmembrane region" description="Helical" evidence="1">
    <location>
        <begin position="20"/>
        <end position="39"/>
    </location>
</feature>
<dbReference type="OrthoDB" id="4843732at2"/>
<reference evidence="2 3" key="1">
    <citation type="submission" date="2017-07" db="EMBL/GenBank/DDBJ databases">
        <title>Draft whole genome sequences of clinical Proprionibacteriaceae strains.</title>
        <authorList>
            <person name="Bernier A.-M."/>
            <person name="Bernard K."/>
            <person name="Domingo M.-C."/>
        </authorList>
    </citation>
    <scope>NUCLEOTIDE SEQUENCE [LARGE SCALE GENOMIC DNA]</scope>
    <source>
        <strain evidence="2 3">NML 030167</strain>
    </source>
</reference>
<gene>
    <name evidence="2" type="ORF">CGZ94_01700</name>
</gene>
<dbReference type="RefSeq" id="WP_094404436.1">
    <property type="nucleotide sequence ID" value="NZ_NMVN01000011.1"/>
</dbReference>
<dbReference type="Proteomes" id="UP000215896">
    <property type="component" value="Unassembled WGS sequence"/>
</dbReference>
<sequence>MRFSDFWRSAYHDNRRGFRFVVGMCLFWIGPVFFIWAGVAMDRPSMLGWGLLAGAGWLLAWAVMLIRHFRSAPGEVADLTPTVPMIAPGLMMVVGTFGAFANFS</sequence>
<keyword evidence="1" id="KW-0472">Membrane</keyword>
<keyword evidence="1" id="KW-0812">Transmembrane</keyword>
<keyword evidence="1" id="KW-1133">Transmembrane helix</keyword>